<dbReference type="SUPFAM" id="SSF53448">
    <property type="entry name" value="Nucleotide-diphospho-sugar transferases"/>
    <property type="match status" value="1"/>
</dbReference>
<keyword evidence="2" id="KW-1185">Reference proteome</keyword>
<dbReference type="Proteomes" id="UP000647836">
    <property type="component" value="Unassembled WGS sequence"/>
</dbReference>
<gene>
    <name evidence="1" type="ORF">IQ229_08350</name>
</gene>
<comment type="caution">
    <text evidence="1">The sequence shown here is derived from an EMBL/GenBank/DDBJ whole genome shotgun (WGS) entry which is preliminary data.</text>
</comment>
<dbReference type="Gene3D" id="3.90.550.10">
    <property type="entry name" value="Spore Coat Polysaccharide Biosynthesis Protein SpsA, Chain A"/>
    <property type="match status" value="1"/>
</dbReference>
<accession>A0ABR9TX26</accession>
<dbReference type="RefSeq" id="WP_194042837.1">
    <property type="nucleotide sequence ID" value="NZ_JADEXF010000208.1"/>
</dbReference>
<dbReference type="NCBIfam" id="NF045582">
    <property type="entry name" value="Npun_R2823_gen"/>
    <property type="match status" value="1"/>
</dbReference>
<protein>
    <submittedName>
        <fullName evidence="1">Sugar transferase</fullName>
    </submittedName>
</protein>
<dbReference type="GO" id="GO:0016740">
    <property type="term" value="F:transferase activity"/>
    <property type="evidence" value="ECO:0007669"/>
    <property type="project" value="UniProtKB-KW"/>
</dbReference>
<dbReference type="InterPro" id="IPR029044">
    <property type="entry name" value="Nucleotide-diphossugar_trans"/>
</dbReference>
<evidence type="ECO:0000313" key="1">
    <source>
        <dbReference type="EMBL" id="MBE9104953.1"/>
    </source>
</evidence>
<dbReference type="EMBL" id="JADEXF010000208">
    <property type="protein sequence ID" value="MBE9104953.1"/>
    <property type="molecule type" value="Genomic_DNA"/>
</dbReference>
<organism evidence="1 2">
    <name type="scientific">Nostoc cf. edaphicum LEGE 07299</name>
    <dbReference type="NCBI Taxonomy" id="2777974"/>
    <lineage>
        <taxon>Bacteria</taxon>
        <taxon>Bacillati</taxon>
        <taxon>Cyanobacteriota</taxon>
        <taxon>Cyanophyceae</taxon>
        <taxon>Nostocales</taxon>
        <taxon>Nostocaceae</taxon>
        <taxon>Nostoc</taxon>
    </lineage>
</organism>
<keyword evidence="1" id="KW-0808">Transferase</keyword>
<reference evidence="1 2" key="1">
    <citation type="submission" date="2020-10" db="EMBL/GenBank/DDBJ databases">
        <authorList>
            <person name="Castelo-Branco R."/>
            <person name="Eusebio N."/>
            <person name="Adriana R."/>
            <person name="Vieira A."/>
            <person name="Brugerolle De Fraissinette N."/>
            <person name="Rezende De Castro R."/>
            <person name="Schneider M.P."/>
            <person name="Vasconcelos V."/>
            <person name="Leao P.N."/>
        </authorList>
    </citation>
    <scope>NUCLEOTIDE SEQUENCE [LARGE SCALE GENOMIC DNA]</scope>
    <source>
        <strain evidence="1 2">LEGE 07299</strain>
    </source>
</reference>
<evidence type="ECO:0000313" key="2">
    <source>
        <dbReference type="Proteomes" id="UP000647836"/>
    </source>
</evidence>
<name>A0ABR9TX26_9NOSO</name>
<dbReference type="InterPro" id="IPR054619">
    <property type="entry name" value="Npun_R2821-like"/>
</dbReference>
<sequence length="344" mass="40376">MIDGIYILANDVVYDQLVALLNSMEANAGRKIPICIIPYNEQLDKVKAEIASRDNVTLFEDSVSIAYWDNFATQVWKNHSRAQKTWRKWGLPELYRLPMHRKLCGLDGPFDKFIYFDADTLLMGPIDYIYEKLDKYDWVTNDFQYKSELKYIFDGSPELIQQIFDQEKLHSHIFCAGWFATKKHIFSQATLANLLDKLQASEADVMALGGPDQSLFNYMVLRSGISYYNFAFHDCEQATGNHWSSQFNVVDNILYDQGRRLTYLHYMSISSPHFTQLCAGEDVDIPYRDIFLHYRYLNSPEQRPKSFRRESPLMRLQKTTTSFFNRKVNNIKLNYRNLKDKMTN</sequence>
<proteinExistence type="predicted"/>